<dbReference type="Proteomes" id="UP000828390">
    <property type="component" value="Unassembled WGS sequence"/>
</dbReference>
<gene>
    <name evidence="1" type="ORF">DPMN_108905</name>
</gene>
<name>A0A9D4K9B3_DREPO</name>
<accession>A0A9D4K9B3</accession>
<evidence type="ECO:0000313" key="1">
    <source>
        <dbReference type="EMBL" id="KAH3835552.1"/>
    </source>
</evidence>
<dbReference type="SUPFAM" id="SSF159034">
    <property type="entry name" value="Mib/herc2 domain-like"/>
    <property type="match status" value="1"/>
</dbReference>
<dbReference type="InterPro" id="IPR037252">
    <property type="entry name" value="Mib_Herc2_sf"/>
</dbReference>
<reference evidence="1" key="2">
    <citation type="submission" date="2020-11" db="EMBL/GenBank/DDBJ databases">
        <authorList>
            <person name="McCartney M.A."/>
            <person name="Auch B."/>
            <person name="Kono T."/>
            <person name="Mallez S."/>
            <person name="Becker A."/>
            <person name="Gohl D.M."/>
            <person name="Silverstein K.A.T."/>
            <person name="Koren S."/>
            <person name="Bechman K.B."/>
            <person name="Herman A."/>
            <person name="Abrahante J.E."/>
            <person name="Garbe J."/>
        </authorList>
    </citation>
    <scope>NUCLEOTIDE SEQUENCE</scope>
    <source>
        <strain evidence="1">Duluth1</strain>
        <tissue evidence="1">Whole animal</tissue>
    </source>
</reference>
<evidence type="ECO:0000313" key="2">
    <source>
        <dbReference type="Proteomes" id="UP000828390"/>
    </source>
</evidence>
<sequence>MRNDVGEVQTVKESRIVNSGELLAVGCRVKPGPDFDYKIYAIDPFSCDVVLRMYEPLSLVIWDNGERDMFRYGMDGTKEIELA</sequence>
<dbReference type="GO" id="GO:0004842">
    <property type="term" value="F:ubiquitin-protein transferase activity"/>
    <property type="evidence" value="ECO:0007669"/>
    <property type="project" value="InterPro"/>
</dbReference>
<dbReference type="AlphaFoldDB" id="A0A9D4K9B3"/>
<dbReference type="GO" id="GO:0046872">
    <property type="term" value="F:metal ion binding"/>
    <property type="evidence" value="ECO:0007669"/>
    <property type="project" value="InterPro"/>
</dbReference>
<keyword evidence="2" id="KW-1185">Reference proteome</keyword>
<protein>
    <submittedName>
        <fullName evidence="1">Uncharacterized protein</fullName>
    </submittedName>
</protein>
<comment type="caution">
    <text evidence="1">The sequence shown here is derived from an EMBL/GenBank/DDBJ whole genome shotgun (WGS) entry which is preliminary data.</text>
</comment>
<proteinExistence type="predicted"/>
<organism evidence="1 2">
    <name type="scientific">Dreissena polymorpha</name>
    <name type="common">Zebra mussel</name>
    <name type="synonym">Mytilus polymorpha</name>
    <dbReference type="NCBI Taxonomy" id="45954"/>
    <lineage>
        <taxon>Eukaryota</taxon>
        <taxon>Metazoa</taxon>
        <taxon>Spiralia</taxon>
        <taxon>Lophotrochozoa</taxon>
        <taxon>Mollusca</taxon>
        <taxon>Bivalvia</taxon>
        <taxon>Autobranchia</taxon>
        <taxon>Heteroconchia</taxon>
        <taxon>Euheterodonta</taxon>
        <taxon>Imparidentia</taxon>
        <taxon>Neoheterodontei</taxon>
        <taxon>Myida</taxon>
        <taxon>Dreissenoidea</taxon>
        <taxon>Dreissenidae</taxon>
        <taxon>Dreissena</taxon>
    </lineage>
</organism>
<dbReference type="EMBL" id="JAIWYP010000004">
    <property type="protein sequence ID" value="KAH3835552.1"/>
    <property type="molecule type" value="Genomic_DNA"/>
</dbReference>
<reference evidence="1" key="1">
    <citation type="journal article" date="2019" name="bioRxiv">
        <title>The Genome of the Zebra Mussel, Dreissena polymorpha: A Resource for Invasive Species Research.</title>
        <authorList>
            <person name="McCartney M.A."/>
            <person name="Auch B."/>
            <person name="Kono T."/>
            <person name="Mallez S."/>
            <person name="Zhang Y."/>
            <person name="Obille A."/>
            <person name="Becker A."/>
            <person name="Abrahante J.E."/>
            <person name="Garbe J."/>
            <person name="Badalamenti J.P."/>
            <person name="Herman A."/>
            <person name="Mangelson H."/>
            <person name="Liachko I."/>
            <person name="Sullivan S."/>
            <person name="Sone E.D."/>
            <person name="Koren S."/>
            <person name="Silverstein K.A.T."/>
            <person name="Beckman K.B."/>
            <person name="Gohl D.M."/>
        </authorList>
    </citation>
    <scope>NUCLEOTIDE SEQUENCE</scope>
    <source>
        <strain evidence="1">Duluth1</strain>
        <tissue evidence="1">Whole animal</tissue>
    </source>
</reference>